<dbReference type="AlphaFoldDB" id="A0A210RVX0"/>
<evidence type="ECO:0000313" key="2">
    <source>
        <dbReference type="Proteomes" id="UP000196880"/>
    </source>
</evidence>
<protein>
    <submittedName>
        <fullName evidence="1">Uncharacterized protein</fullName>
    </submittedName>
</protein>
<proteinExistence type="predicted"/>
<evidence type="ECO:0000313" key="1">
    <source>
        <dbReference type="EMBL" id="OWF65101.1"/>
    </source>
</evidence>
<accession>A0A210RVX0</accession>
<dbReference type="EMBL" id="NAIA01000003">
    <property type="protein sequence ID" value="OWF65101.1"/>
    <property type="molecule type" value="Genomic_DNA"/>
</dbReference>
<reference evidence="1 2" key="1">
    <citation type="submission" date="2017-03" db="EMBL/GenBank/DDBJ databases">
        <title>New species Polynucleobacter sp. MWH-EgelM1-30-B4.</title>
        <authorList>
            <person name="Hahn M.W."/>
        </authorList>
    </citation>
    <scope>NUCLEOTIDE SEQUENCE [LARGE SCALE GENOMIC DNA]</scope>
    <source>
        <strain evidence="1 2">MWH-EgelM1-30-B4</strain>
    </source>
</reference>
<comment type="caution">
    <text evidence="1">The sequence shown here is derived from an EMBL/GenBank/DDBJ whole genome shotgun (WGS) entry which is preliminary data.</text>
</comment>
<dbReference type="Proteomes" id="UP000196880">
    <property type="component" value="Unassembled WGS sequence"/>
</dbReference>
<keyword evidence="2" id="KW-1185">Reference proteome</keyword>
<gene>
    <name evidence="1" type="ORF">B6A14_04620</name>
</gene>
<organism evidence="1 2">
    <name type="scientific">Polynucleobacter hirudinilacicola</name>
    <dbReference type="NCBI Taxonomy" id="1743166"/>
    <lineage>
        <taxon>Bacteria</taxon>
        <taxon>Pseudomonadati</taxon>
        <taxon>Pseudomonadota</taxon>
        <taxon>Betaproteobacteria</taxon>
        <taxon>Burkholderiales</taxon>
        <taxon>Burkholderiaceae</taxon>
        <taxon>Polynucleobacter</taxon>
    </lineage>
</organism>
<name>A0A210RVX0_9BURK</name>
<sequence length="210" mass="24090">MSSCIHKLISKPTKQFQSHPPQAKGADMPVLIEGVCVLLKKGSVIERYQGGYGQFLFDLHDQSKLIESNELLSISFSSHGEARDYLQFVAQKGLKIMMINEDNPHNADALLVDQVFGPSFRVYWLDFIHLSPNPHSKARKRNNTPKNKIGDRENIVIAATDREVDEKEEVRLHGWGRDEIAFPKDWNFKSSKSMHLEFMRMAENRSKLTH</sequence>